<evidence type="ECO:0000256" key="1">
    <source>
        <dbReference type="SAM" id="MobiDB-lite"/>
    </source>
</evidence>
<gene>
    <name evidence="2" type="ORF">EJD97_011130</name>
</gene>
<organism evidence="2">
    <name type="scientific">Solanum chilense</name>
    <name type="common">Tomato</name>
    <name type="synonym">Lycopersicon chilense</name>
    <dbReference type="NCBI Taxonomy" id="4083"/>
    <lineage>
        <taxon>Eukaryota</taxon>
        <taxon>Viridiplantae</taxon>
        <taxon>Streptophyta</taxon>
        <taxon>Embryophyta</taxon>
        <taxon>Tracheophyta</taxon>
        <taxon>Spermatophyta</taxon>
        <taxon>Magnoliopsida</taxon>
        <taxon>eudicotyledons</taxon>
        <taxon>Gunneridae</taxon>
        <taxon>Pentapetalae</taxon>
        <taxon>asterids</taxon>
        <taxon>lamiids</taxon>
        <taxon>Solanales</taxon>
        <taxon>Solanaceae</taxon>
        <taxon>Solanoideae</taxon>
        <taxon>Solaneae</taxon>
        <taxon>Solanum</taxon>
        <taxon>Solanum subgen. Lycopersicon</taxon>
    </lineage>
</organism>
<dbReference type="EMBL" id="RXGB01002825">
    <property type="protein sequence ID" value="TMW93809.1"/>
    <property type="molecule type" value="Genomic_DNA"/>
</dbReference>
<dbReference type="AlphaFoldDB" id="A0A6N2BMA8"/>
<sequence>INTRRNAGRRVGEAADGGNKAPLQAPVVVVQVPVKPSYVNGWRSERSTGSDGPSHHYSGTTITAQATRESALRENPHASTVASRLRDFTRMNPPVYFGSRAS</sequence>
<feature type="region of interest" description="Disordered" evidence="1">
    <location>
        <begin position="40"/>
        <end position="102"/>
    </location>
</feature>
<feature type="compositionally biased region" description="Polar residues" evidence="1">
    <location>
        <begin position="49"/>
        <end position="68"/>
    </location>
</feature>
<protein>
    <submittedName>
        <fullName evidence="2">Uncharacterized protein</fullName>
    </submittedName>
</protein>
<proteinExistence type="predicted"/>
<accession>A0A6N2BMA8</accession>
<comment type="caution">
    <text evidence="2">The sequence shown here is derived from an EMBL/GenBank/DDBJ whole genome shotgun (WGS) entry which is preliminary data.</text>
</comment>
<reference evidence="2" key="1">
    <citation type="submission" date="2019-05" db="EMBL/GenBank/DDBJ databases">
        <title>The de novo reference genome and transcriptome assemblies of the wild tomato species Solanum chilense.</title>
        <authorList>
            <person name="Stam R."/>
            <person name="Nosenko T."/>
            <person name="Hoerger A.C."/>
            <person name="Stephan W."/>
            <person name="Seidel M.A."/>
            <person name="Kuhn J.M.M."/>
            <person name="Haberer G."/>
            <person name="Tellier A."/>
        </authorList>
    </citation>
    <scope>NUCLEOTIDE SEQUENCE</scope>
    <source>
        <tissue evidence="2">Mature leaves</tissue>
    </source>
</reference>
<name>A0A6N2BMA8_SOLCI</name>
<feature type="non-terminal residue" evidence="2">
    <location>
        <position position="1"/>
    </location>
</feature>
<evidence type="ECO:0000313" key="2">
    <source>
        <dbReference type="EMBL" id="TMW93809.1"/>
    </source>
</evidence>
<feature type="non-terminal residue" evidence="2">
    <location>
        <position position="102"/>
    </location>
</feature>
<feature type="region of interest" description="Disordered" evidence="1">
    <location>
        <begin position="1"/>
        <end position="22"/>
    </location>
</feature>